<dbReference type="Proteomes" id="UP000315724">
    <property type="component" value="Chromosome"/>
</dbReference>
<feature type="region of interest" description="Disordered" evidence="1">
    <location>
        <begin position="23"/>
        <end position="67"/>
    </location>
</feature>
<feature type="compositionally biased region" description="Polar residues" evidence="1">
    <location>
        <begin position="23"/>
        <end position="47"/>
    </location>
</feature>
<dbReference type="EMBL" id="CP036267">
    <property type="protein sequence ID" value="QDT33972.1"/>
    <property type="molecule type" value="Genomic_DNA"/>
</dbReference>
<accession>A0A517QQQ0</accession>
<evidence type="ECO:0000313" key="3">
    <source>
        <dbReference type="EMBL" id="QDT33972.1"/>
    </source>
</evidence>
<proteinExistence type="predicted"/>
<feature type="region of interest" description="Disordered" evidence="1">
    <location>
        <begin position="308"/>
        <end position="348"/>
    </location>
</feature>
<name>A0A517QQQ0_9PLAN</name>
<dbReference type="KEGG" id="tpol:Mal48_32290"/>
<gene>
    <name evidence="3" type="ORF">Mal48_32290</name>
</gene>
<feature type="chain" id="PRO_5021895916" evidence="2">
    <location>
        <begin position="21"/>
        <end position="504"/>
    </location>
</feature>
<organism evidence="3 4">
    <name type="scientific">Thalassoglobus polymorphus</name>
    <dbReference type="NCBI Taxonomy" id="2527994"/>
    <lineage>
        <taxon>Bacteria</taxon>
        <taxon>Pseudomonadati</taxon>
        <taxon>Planctomycetota</taxon>
        <taxon>Planctomycetia</taxon>
        <taxon>Planctomycetales</taxon>
        <taxon>Planctomycetaceae</taxon>
        <taxon>Thalassoglobus</taxon>
    </lineage>
</organism>
<evidence type="ECO:0000256" key="1">
    <source>
        <dbReference type="SAM" id="MobiDB-lite"/>
    </source>
</evidence>
<reference evidence="3 4" key="1">
    <citation type="submission" date="2019-02" db="EMBL/GenBank/DDBJ databases">
        <title>Deep-cultivation of Planctomycetes and their phenomic and genomic characterization uncovers novel biology.</title>
        <authorList>
            <person name="Wiegand S."/>
            <person name="Jogler M."/>
            <person name="Boedeker C."/>
            <person name="Pinto D."/>
            <person name="Vollmers J."/>
            <person name="Rivas-Marin E."/>
            <person name="Kohn T."/>
            <person name="Peeters S.H."/>
            <person name="Heuer A."/>
            <person name="Rast P."/>
            <person name="Oberbeckmann S."/>
            <person name="Bunk B."/>
            <person name="Jeske O."/>
            <person name="Meyerdierks A."/>
            <person name="Storesund J.E."/>
            <person name="Kallscheuer N."/>
            <person name="Luecker S."/>
            <person name="Lage O.M."/>
            <person name="Pohl T."/>
            <person name="Merkel B.J."/>
            <person name="Hornburger P."/>
            <person name="Mueller R.-W."/>
            <person name="Bruemmer F."/>
            <person name="Labrenz M."/>
            <person name="Spormann A.M."/>
            <person name="Op den Camp H."/>
            <person name="Overmann J."/>
            <person name="Amann R."/>
            <person name="Jetten M.S.M."/>
            <person name="Mascher T."/>
            <person name="Medema M.H."/>
            <person name="Devos D.P."/>
            <person name="Kaster A.-K."/>
            <person name="Ovreas L."/>
            <person name="Rohde M."/>
            <person name="Galperin M.Y."/>
            <person name="Jogler C."/>
        </authorList>
    </citation>
    <scope>NUCLEOTIDE SEQUENCE [LARGE SCALE GENOMIC DNA]</scope>
    <source>
        <strain evidence="3 4">Mal48</strain>
    </source>
</reference>
<protein>
    <submittedName>
        <fullName evidence="3">Uncharacterized protein</fullName>
    </submittedName>
</protein>
<dbReference type="RefSeq" id="WP_145201154.1">
    <property type="nucleotide sequence ID" value="NZ_CP036267.1"/>
</dbReference>
<feature type="signal peptide" evidence="2">
    <location>
        <begin position="1"/>
        <end position="20"/>
    </location>
</feature>
<evidence type="ECO:0000256" key="2">
    <source>
        <dbReference type="SAM" id="SignalP"/>
    </source>
</evidence>
<keyword evidence="2" id="KW-0732">Signal</keyword>
<dbReference type="AlphaFoldDB" id="A0A517QQQ0"/>
<keyword evidence="4" id="KW-1185">Reference proteome</keyword>
<evidence type="ECO:0000313" key="4">
    <source>
        <dbReference type="Proteomes" id="UP000315724"/>
    </source>
</evidence>
<sequence length="504" mass="56537" precursor="true">MKAILLHVLLLCILCSGCNAQSPTENATSDTQNANSSPPAGSIQPGNENGEPVQTDEAQANKTEARPLPEVMKAGGFPVYGLQVSKYIQSSLKSTTGRLSGRYSAVGAVKLWQRESPKGDLAVFCMVPFRLYADREGSKTEGAYRCTVNRCRFNQFAILNGNDRLVPCTYQQAQTSLKAGRDVYYHEDSQSYVLFWNPVDDRLKPQADRPGIDSTSLRGFTIEYEFDLLSYQSPLVWQDAVGYYRHGALVESRWDSDHVVSWNQTGALSGMTPDYFRPEESSESPVVSARLLSAVLKSPEGDVVAAYRSERSPSVGSDQPELSKDGVVSEQTDAASNEDREQEATQNHGRIDYIFTDPFCKEILAFTTIDQFKKSHPQVKLDSKKSDRKLGLEVYRDGEFFDYSFLDGLLLQSAFTLPRNKRSADEMIKKYEKGMGRPDSTQIPIKFNNLPVHRYLNWSIEEADLRIEIVELRDPNDGSVIVTGKFLSTLLEEQYMDRLKSKMP</sequence>